<proteinExistence type="predicted"/>
<dbReference type="PRINTS" id="PR00377">
    <property type="entry name" value="IMPHPHTASES"/>
</dbReference>
<dbReference type="PANTHER" id="PTHR20854">
    <property type="entry name" value="INOSITOL MONOPHOSPHATASE"/>
    <property type="match status" value="1"/>
</dbReference>
<dbReference type="InterPro" id="IPR000760">
    <property type="entry name" value="Inositol_monophosphatase-like"/>
</dbReference>
<dbReference type="Gene3D" id="3.30.540.10">
    <property type="entry name" value="Fructose-1,6-Bisphosphatase, subunit A, domain 1"/>
    <property type="match status" value="1"/>
</dbReference>
<name>A0ABW1X0T8_9ACTN</name>
<dbReference type="EMBL" id="JBHSUA010000018">
    <property type="protein sequence ID" value="MFC6397109.1"/>
    <property type="molecule type" value="Genomic_DNA"/>
</dbReference>
<dbReference type="InterPro" id="IPR020583">
    <property type="entry name" value="Inositol_monoP_metal-BS"/>
</dbReference>
<evidence type="ECO:0000256" key="1">
    <source>
        <dbReference type="ARBA" id="ARBA00022723"/>
    </source>
</evidence>
<dbReference type="PROSITE" id="PS00629">
    <property type="entry name" value="IMP_1"/>
    <property type="match status" value="1"/>
</dbReference>
<keyword evidence="1" id="KW-0479">Metal-binding</keyword>
<dbReference type="SUPFAM" id="SSF56655">
    <property type="entry name" value="Carbohydrate phosphatase"/>
    <property type="match status" value="1"/>
</dbReference>
<protein>
    <submittedName>
        <fullName evidence="4">Inositol monophosphatase</fullName>
    </submittedName>
</protein>
<comment type="caution">
    <text evidence="4">The sequence shown here is derived from an EMBL/GenBank/DDBJ whole genome shotgun (WGS) entry which is preliminary data.</text>
</comment>
<gene>
    <name evidence="4" type="ORF">ACFP57_08980</name>
</gene>
<organism evidence="4 5">
    <name type="scientific">Luteococcus sanguinis</name>
    <dbReference type="NCBI Taxonomy" id="174038"/>
    <lineage>
        <taxon>Bacteria</taxon>
        <taxon>Bacillati</taxon>
        <taxon>Actinomycetota</taxon>
        <taxon>Actinomycetes</taxon>
        <taxon>Propionibacteriales</taxon>
        <taxon>Propionibacteriaceae</taxon>
        <taxon>Luteococcus</taxon>
    </lineage>
</organism>
<accession>A0ABW1X0T8</accession>
<keyword evidence="2" id="KW-0378">Hydrolase</keyword>
<evidence type="ECO:0000313" key="5">
    <source>
        <dbReference type="Proteomes" id="UP001596266"/>
    </source>
</evidence>
<evidence type="ECO:0000313" key="4">
    <source>
        <dbReference type="EMBL" id="MFC6397109.1"/>
    </source>
</evidence>
<dbReference type="Pfam" id="PF00459">
    <property type="entry name" value="Inositol_P"/>
    <property type="match status" value="1"/>
</dbReference>
<evidence type="ECO:0000256" key="2">
    <source>
        <dbReference type="ARBA" id="ARBA00022801"/>
    </source>
</evidence>
<keyword evidence="3" id="KW-0460">Magnesium</keyword>
<dbReference type="RefSeq" id="WP_343884698.1">
    <property type="nucleotide sequence ID" value="NZ_BAAAKI010000003.1"/>
</dbReference>
<reference evidence="5" key="1">
    <citation type="journal article" date="2019" name="Int. J. Syst. Evol. Microbiol.">
        <title>The Global Catalogue of Microorganisms (GCM) 10K type strain sequencing project: providing services to taxonomists for standard genome sequencing and annotation.</title>
        <authorList>
            <consortium name="The Broad Institute Genomics Platform"/>
            <consortium name="The Broad Institute Genome Sequencing Center for Infectious Disease"/>
            <person name="Wu L."/>
            <person name="Ma J."/>
        </authorList>
    </citation>
    <scope>NUCLEOTIDE SEQUENCE [LARGE SCALE GENOMIC DNA]</scope>
    <source>
        <strain evidence="5">CGMCC 1.15277</strain>
    </source>
</reference>
<dbReference type="PANTHER" id="PTHR20854:SF4">
    <property type="entry name" value="INOSITOL-1-MONOPHOSPHATASE-RELATED"/>
    <property type="match status" value="1"/>
</dbReference>
<keyword evidence="5" id="KW-1185">Reference proteome</keyword>
<dbReference type="Gene3D" id="3.40.190.80">
    <property type="match status" value="1"/>
</dbReference>
<sequence length="261" mass="28243">MAGMDEVLTLMQEVAAEVIDPRFRALASGEVDQKNPGDYVTIADRESELLLTAALPKHFPGAVVVGEEATFLDPTILDRLDDEHVFLVDPVDGTRNFVKGSPDHGVMVAELQRGEPVRSWIWQPQHGVAYLAEKGSGAHRRDASSDEVLRVGAAPEQPRGATSKGSRFGFDADGRLASVVSSIWCVALDYPRVVEGQLDYLVYKNLKPWDHVPCTLLLREAGGVAITFDGDDYRPASTGPGLVAAVSPEVAQLVVDTWQAP</sequence>
<dbReference type="Proteomes" id="UP001596266">
    <property type="component" value="Unassembled WGS sequence"/>
</dbReference>
<evidence type="ECO:0000256" key="3">
    <source>
        <dbReference type="ARBA" id="ARBA00022842"/>
    </source>
</evidence>